<dbReference type="WBParaSite" id="nRc.2.0.1.t44746-RA">
    <property type="protein sequence ID" value="nRc.2.0.1.t44746-RA"/>
    <property type="gene ID" value="nRc.2.0.1.g44746"/>
</dbReference>
<protein>
    <submittedName>
        <fullName evidence="2">Uncharacterized protein</fullName>
    </submittedName>
</protein>
<sequence>MRPLFEIRRHRNFDFLMTEINVPKLAYYIEYRKRSPSENIYQPNEKSPPKNKIDDVIILIHETVYSKKQRLNRYTIQQSIDNVESVIEWI</sequence>
<organism evidence="1 2">
    <name type="scientific">Romanomermis culicivorax</name>
    <name type="common">Nematode worm</name>
    <dbReference type="NCBI Taxonomy" id="13658"/>
    <lineage>
        <taxon>Eukaryota</taxon>
        <taxon>Metazoa</taxon>
        <taxon>Ecdysozoa</taxon>
        <taxon>Nematoda</taxon>
        <taxon>Enoplea</taxon>
        <taxon>Dorylaimia</taxon>
        <taxon>Mermithida</taxon>
        <taxon>Mermithoidea</taxon>
        <taxon>Mermithidae</taxon>
        <taxon>Romanomermis</taxon>
    </lineage>
</organism>
<evidence type="ECO:0000313" key="1">
    <source>
        <dbReference type="Proteomes" id="UP000887565"/>
    </source>
</evidence>
<accession>A0A915L1Z8</accession>
<dbReference type="Proteomes" id="UP000887565">
    <property type="component" value="Unplaced"/>
</dbReference>
<dbReference type="AlphaFoldDB" id="A0A915L1Z8"/>
<keyword evidence="1" id="KW-1185">Reference proteome</keyword>
<name>A0A915L1Z8_ROMCU</name>
<proteinExistence type="predicted"/>
<reference evidence="2" key="1">
    <citation type="submission" date="2022-11" db="UniProtKB">
        <authorList>
            <consortium name="WormBaseParasite"/>
        </authorList>
    </citation>
    <scope>IDENTIFICATION</scope>
</reference>
<evidence type="ECO:0000313" key="2">
    <source>
        <dbReference type="WBParaSite" id="nRc.2.0.1.t44746-RA"/>
    </source>
</evidence>